<dbReference type="GO" id="GO:0016020">
    <property type="term" value="C:membrane"/>
    <property type="evidence" value="ECO:0007669"/>
    <property type="project" value="UniProtKB-UniRule"/>
</dbReference>
<gene>
    <name evidence="4" type="ORF">SAMN02787144_1001158</name>
</gene>
<feature type="transmembrane region" description="Helical" evidence="1">
    <location>
        <begin position="193"/>
        <end position="216"/>
    </location>
</feature>
<dbReference type="EMBL" id="FPJO01000001">
    <property type="protein sequence ID" value="SFX01456.1"/>
    <property type="molecule type" value="Genomic_DNA"/>
</dbReference>
<organism evidence="4 5">
    <name type="scientific">Streptomyces atratus</name>
    <dbReference type="NCBI Taxonomy" id="1893"/>
    <lineage>
        <taxon>Bacteria</taxon>
        <taxon>Bacillati</taxon>
        <taxon>Actinomycetota</taxon>
        <taxon>Actinomycetes</taxon>
        <taxon>Kitasatosporales</taxon>
        <taxon>Streptomycetaceae</taxon>
        <taxon>Streptomyces</taxon>
    </lineage>
</organism>
<feature type="transmembrane region" description="Helical" evidence="1">
    <location>
        <begin position="155"/>
        <end position="173"/>
    </location>
</feature>
<feature type="transmembrane region" description="Helical" evidence="1">
    <location>
        <begin position="223"/>
        <end position="242"/>
    </location>
</feature>
<evidence type="ECO:0000313" key="4">
    <source>
        <dbReference type="EMBL" id="SFX01456.1"/>
    </source>
</evidence>
<keyword evidence="1" id="KW-1133">Transmembrane helix</keyword>
<feature type="region of interest" description="Disordered" evidence="2">
    <location>
        <begin position="294"/>
        <end position="338"/>
    </location>
</feature>
<sequence>MNAAADAGSQAEFPLDKMQLFCLFAGTRALGSPRNPGFREGRTSMQGTIDGFSYGAVTPVAAFLMACLGAALGLRCTNRSLRTERSFKAGWLALGATSIGSGIWTMHFIAMMGFSVEGATIGYDKPITFASLAVAVGMVGVGIFIVGYRGATGMALVTGGTITGLGVATMHYLGMAGMRLEGQFEYDTVTVALSVVIAVVAATTALWAAVSVHGFLPSLGASVVMGVAVSGMHYTGMAALSVHLHPGALPETAAAATATAPLVPLLIGPGCFLILAAVVVMFDPLMVMGTPDWNDPGNAEAGRPRGIPAQRQVPRFGTHADPASFHSRPRDPAPPGEW</sequence>
<dbReference type="AlphaFoldDB" id="A0A1K1TLJ9"/>
<dbReference type="PANTHER" id="PTHR35152:SF1">
    <property type="entry name" value="DOMAIN SIGNALLING PROTEIN, PUTATIVE (AFU_ORTHOLOGUE AFUA_5G11310)-RELATED"/>
    <property type="match status" value="1"/>
</dbReference>
<dbReference type="Proteomes" id="UP000181909">
    <property type="component" value="Unassembled WGS sequence"/>
</dbReference>
<feature type="transmembrane region" description="Helical" evidence="1">
    <location>
        <begin position="262"/>
        <end position="282"/>
    </location>
</feature>
<proteinExistence type="predicted"/>
<dbReference type="PANTHER" id="PTHR35152">
    <property type="entry name" value="DOMAIN SIGNALLING PROTEIN, PUTATIVE (AFU_ORTHOLOGUE AFUA_5G11310)-RELATED"/>
    <property type="match status" value="1"/>
</dbReference>
<feature type="domain" description="MHYT" evidence="3">
    <location>
        <begin position="54"/>
        <end position="243"/>
    </location>
</feature>
<feature type="transmembrane region" description="Helical" evidence="1">
    <location>
        <begin position="52"/>
        <end position="77"/>
    </location>
</feature>
<reference evidence="4 5" key="1">
    <citation type="submission" date="2016-11" db="EMBL/GenBank/DDBJ databases">
        <authorList>
            <person name="Jaros S."/>
            <person name="Januszkiewicz K."/>
            <person name="Wedrychowicz H."/>
        </authorList>
    </citation>
    <scope>NUCLEOTIDE SEQUENCE [LARGE SCALE GENOMIC DNA]</scope>
    <source>
        <strain evidence="4 5">OK807</strain>
    </source>
</reference>
<evidence type="ECO:0000256" key="2">
    <source>
        <dbReference type="SAM" id="MobiDB-lite"/>
    </source>
</evidence>
<name>A0A1K1TLJ9_STRAR</name>
<evidence type="ECO:0000256" key="1">
    <source>
        <dbReference type="PROSITE-ProRule" id="PRU00244"/>
    </source>
</evidence>
<evidence type="ECO:0000313" key="5">
    <source>
        <dbReference type="Proteomes" id="UP000181909"/>
    </source>
</evidence>
<keyword evidence="1" id="KW-0812">Transmembrane</keyword>
<dbReference type="STRING" id="1893.SAMN02787144_1001158"/>
<accession>A0A1K1TLJ9</accession>
<evidence type="ECO:0000259" key="3">
    <source>
        <dbReference type="PROSITE" id="PS50924"/>
    </source>
</evidence>
<feature type="transmembrane region" description="Helical" evidence="1">
    <location>
        <begin position="89"/>
        <end position="115"/>
    </location>
</feature>
<dbReference type="InterPro" id="IPR005330">
    <property type="entry name" value="MHYT_dom"/>
</dbReference>
<dbReference type="Pfam" id="PF03707">
    <property type="entry name" value="MHYT"/>
    <property type="match status" value="2"/>
</dbReference>
<dbReference type="PROSITE" id="PS50924">
    <property type="entry name" value="MHYT"/>
    <property type="match status" value="1"/>
</dbReference>
<keyword evidence="1" id="KW-0472">Membrane</keyword>
<feature type="transmembrane region" description="Helical" evidence="1">
    <location>
        <begin position="127"/>
        <end position="148"/>
    </location>
</feature>
<protein>
    <submittedName>
        <fullName evidence="4">MHYT domain-containing protein, NO-binding membrane sensor</fullName>
    </submittedName>
</protein>